<feature type="domain" description="HMG box" evidence="7">
    <location>
        <begin position="48"/>
        <end position="114"/>
    </location>
</feature>
<dbReference type="PRINTS" id="PR00886">
    <property type="entry name" value="HIGHMOBLTY12"/>
</dbReference>
<comment type="subcellular location">
    <subcellularLocation>
        <location evidence="1">Nucleus</location>
    </subcellularLocation>
</comment>
<evidence type="ECO:0000313" key="8">
    <source>
        <dbReference type="EMBL" id="KAH9583679.1"/>
    </source>
</evidence>
<organism evidence="8 9">
    <name type="scientific">Schistosoma haematobium</name>
    <name type="common">Blood fluke</name>
    <dbReference type="NCBI Taxonomy" id="6185"/>
    <lineage>
        <taxon>Eukaryota</taxon>
        <taxon>Metazoa</taxon>
        <taxon>Spiralia</taxon>
        <taxon>Lophotrochozoa</taxon>
        <taxon>Platyhelminthes</taxon>
        <taxon>Trematoda</taxon>
        <taxon>Digenea</taxon>
        <taxon>Strigeidida</taxon>
        <taxon>Schistosomatoidea</taxon>
        <taxon>Schistosomatidae</taxon>
        <taxon>Schistosoma</taxon>
    </lineage>
</organism>
<dbReference type="InterPro" id="IPR050342">
    <property type="entry name" value="HMGB"/>
</dbReference>
<reference evidence="8" key="3">
    <citation type="submission" date="2021-06" db="EMBL/GenBank/DDBJ databases">
        <title>Chromosome-level genome assembly for S. haematobium.</title>
        <authorList>
            <person name="Stroehlein A.J."/>
        </authorList>
    </citation>
    <scope>NUCLEOTIDE SEQUENCE</scope>
</reference>
<dbReference type="AlphaFoldDB" id="A0A922INT2"/>
<dbReference type="SUPFAM" id="SSF47095">
    <property type="entry name" value="HMG-box"/>
    <property type="match status" value="1"/>
</dbReference>
<feature type="compositionally biased region" description="Acidic residues" evidence="6">
    <location>
        <begin position="153"/>
        <end position="189"/>
    </location>
</feature>
<dbReference type="CTD" id="75577734"/>
<evidence type="ECO:0000256" key="5">
    <source>
        <dbReference type="PROSITE-ProRule" id="PRU00267"/>
    </source>
</evidence>
<dbReference type="PANTHER" id="PTHR48112">
    <property type="entry name" value="HIGH MOBILITY GROUP PROTEIN DSP1"/>
    <property type="match status" value="1"/>
</dbReference>
<name>A0A922INT2_SCHHA</name>
<evidence type="ECO:0000256" key="6">
    <source>
        <dbReference type="SAM" id="MobiDB-lite"/>
    </source>
</evidence>
<dbReference type="GeneID" id="75577734"/>
<dbReference type="PANTHER" id="PTHR48112:SF32">
    <property type="entry name" value="HIGH MOBILITY GROUP PROTEIN B3"/>
    <property type="match status" value="1"/>
</dbReference>
<dbReference type="Proteomes" id="UP000471633">
    <property type="component" value="Unassembled WGS sequence"/>
</dbReference>
<reference evidence="8" key="1">
    <citation type="journal article" date="2012" name="Nat. Genet.">
        <title>Whole-genome sequence of Schistosoma haematobium.</title>
        <authorList>
            <person name="Young N.D."/>
            <person name="Jex A.R."/>
            <person name="Li B."/>
            <person name="Liu S."/>
            <person name="Yang L."/>
            <person name="Xiong Z."/>
            <person name="Li Y."/>
            <person name="Cantacessi C."/>
            <person name="Hall R.S."/>
            <person name="Xu X."/>
            <person name="Chen F."/>
            <person name="Wu X."/>
            <person name="Zerlotini A."/>
            <person name="Oliveira G."/>
            <person name="Hofmann A."/>
            <person name="Zhang G."/>
            <person name="Fang X."/>
            <person name="Kang Y."/>
            <person name="Campbell B.E."/>
            <person name="Loukas A."/>
            <person name="Ranganathan S."/>
            <person name="Rollinson D."/>
            <person name="Rinaldi G."/>
            <person name="Brindley P.J."/>
            <person name="Yang H."/>
            <person name="Wang J."/>
            <person name="Wang J."/>
            <person name="Gasser R.B."/>
        </authorList>
    </citation>
    <scope>NUCLEOTIDE SEQUENCE</scope>
</reference>
<evidence type="ECO:0000256" key="3">
    <source>
        <dbReference type="ARBA" id="ARBA00023125"/>
    </source>
</evidence>
<comment type="caution">
    <text evidence="8">The sequence shown here is derived from an EMBL/GenBank/DDBJ whole genome shotgun (WGS) entry which is preliminary data.</text>
</comment>
<gene>
    <name evidence="8" type="primary">HMGB2_3</name>
    <name evidence="8" type="ORF">MS3_00008012</name>
</gene>
<dbReference type="GO" id="GO:0003677">
    <property type="term" value="F:DNA binding"/>
    <property type="evidence" value="ECO:0007669"/>
    <property type="project" value="UniProtKB-UniRule"/>
</dbReference>
<sequence>MNLEQRKCFEEMSKLDTERFNREMAHYIPPVGIKRGRRRRRIKDPSMPKRSWSAFFFFCDAFRSKIRSEHPDWKVSDIAKELGRRWEECSDKEKYERRAQNDKLRYEQDMEKYKAGLYVATKRARVGDQTKSNEILPCLNNQSHHKELGRGDGDDDDGDEDDVDDDDDDDDEEEEEEGDGEEQDDEDNEQQQSNRSNTHEMPVCGDHKTPEQIVSSDTSSFIINTGN</sequence>
<dbReference type="SMART" id="SM00398">
    <property type="entry name" value="HMG"/>
    <property type="match status" value="1"/>
</dbReference>
<proteinExistence type="inferred from homology"/>
<evidence type="ECO:0000256" key="1">
    <source>
        <dbReference type="ARBA" id="ARBA00004123"/>
    </source>
</evidence>
<dbReference type="GO" id="GO:0005634">
    <property type="term" value="C:nucleus"/>
    <property type="evidence" value="ECO:0007669"/>
    <property type="project" value="UniProtKB-SubCell"/>
</dbReference>
<accession>A0A922INT2</accession>
<reference evidence="8" key="2">
    <citation type="journal article" date="2019" name="Gigascience">
        <title>High-quality Schistosoma haematobium genome achieved by single-molecule and long-range sequencing.</title>
        <authorList>
            <person name="Stroehlein A.J."/>
            <person name="Korhonen P.K."/>
            <person name="Chong T.M."/>
            <person name="Lim Y.L."/>
            <person name="Chan K.G."/>
            <person name="Webster B."/>
            <person name="Rollinson D."/>
            <person name="Brindley P.J."/>
            <person name="Gasser R.B."/>
            <person name="Young N.D."/>
        </authorList>
    </citation>
    <scope>NUCLEOTIDE SEQUENCE</scope>
</reference>
<feature type="DNA-binding region" description="HMG box" evidence="5">
    <location>
        <begin position="48"/>
        <end position="114"/>
    </location>
</feature>
<evidence type="ECO:0000256" key="4">
    <source>
        <dbReference type="ARBA" id="ARBA00023242"/>
    </source>
</evidence>
<dbReference type="Gene3D" id="1.10.30.10">
    <property type="entry name" value="High mobility group box domain"/>
    <property type="match status" value="1"/>
</dbReference>
<dbReference type="EMBL" id="AMPZ03000005">
    <property type="protein sequence ID" value="KAH9583679.1"/>
    <property type="molecule type" value="Genomic_DNA"/>
</dbReference>
<feature type="compositionally biased region" description="Polar residues" evidence="6">
    <location>
        <begin position="212"/>
        <end position="227"/>
    </location>
</feature>
<dbReference type="PROSITE" id="PS50118">
    <property type="entry name" value="HMG_BOX_2"/>
    <property type="match status" value="1"/>
</dbReference>
<protein>
    <submittedName>
        <fullName evidence="8">High mobility group, variant 2</fullName>
    </submittedName>
</protein>
<dbReference type="Pfam" id="PF00505">
    <property type="entry name" value="HMG_box"/>
    <property type="match status" value="1"/>
</dbReference>
<keyword evidence="4 5" id="KW-0539">Nucleus</keyword>
<dbReference type="FunFam" id="1.10.30.10:FF:000016">
    <property type="entry name" value="FACT complex subunit SSRP1"/>
    <property type="match status" value="1"/>
</dbReference>
<keyword evidence="9" id="KW-1185">Reference proteome</keyword>
<dbReference type="RefSeq" id="XP_051066926.1">
    <property type="nucleotide sequence ID" value="XM_051216349.1"/>
</dbReference>
<reference evidence="8" key="4">
    <citation type="journal article" date="2022" name="PLoS Pathog.">
        <title>Chromosome-level genome of Schistosoma haematobium underpins genome-wide explorations of molecular variation.</title>
        <authorList>
            <person name="Stroehlein A.J."/>
            <person name="Korhonen P.K."/>
            <person name="Lee V.V."/>
            <person name="Ralph S.A."/>
            <person name="Mentink-Kane M."/>
            <person name="You H."/>
            <person name="McManus D.P."/>
            <person name="Tchuente L.T."/>
            <person name="Stothard J.R."/>
            <person name="Kaur P."/>
            <person name="Dudchenko O."/>
            <person name="Aiden E.L."/>
            <person name="Yang B."/>
            <person name="Yang H."/>
            <person name="Emery A.M."/>
            <person name="Webster B.L."/>
            <person name="Brindley P.J."/>
            <person name="Rollinson D."/>
            <person name="Chang B.C.H."/>
            <person name="Gasser R.B."/>
            <person name="Young N.D."/>
        </authorList>
    </citation>
    <scope>NUCLEOTIDE SEQUENCE</scope>
</reference>
<dbReference type="InterPro" id="IPR036910">
    <property type="entry name" value="HMG_box_dom_sf"/>
</dbReference>
<evidence type="ECO:0000313" key="9">
    <source>
        <dbReference type="Proteomes" id="UP000471633"/>
    </source>
</evidence>
<comment type="similarity">
    <text evidence="2">Belongs to the HMGB family.</text>
</comment>
<dbReference type="InterPro" id="IPR009071">
    <property type="entry name" value="HMG_box_dom"/>
</dbReference>
<keyword evidence="3 5" id="KW-0238">DNA-binding</keyword>
<evidence type="ECO:0000256" key="2">
    <source>
        <dbReference type="ARBA" id="ARBA00008774"/>
    </source>
</evidence>
<evidence type="ECO:0000259" key="7">
    <source>
        <dbReference type="PROSITE" id="PS50118"/>
    </source>
</evidence>
<feature type="region of interest" description="Disordered" evidence="6">
    <location>
        <begin position="133"/>
        <end position="227"/>
    </location>
</feature>